<gene>
    <name evidence="12" type="primary">alr</name>
    <name evidence="12" type="ORF">WSS_A30504</name>
</gene>
<reference evidence="12 13" key="1">
    <citation type="journal article" date="2013" name="Genome Announc.">
        <title>Draft Genome Sequence of Rhodococcus opacus Strain M213 Shows a Diverse Catabolic Potential.</title>
        <authorList>
            <person name="Pathak A."/>
            <person name="Green S.J."/>
            <person name="Ogram A."/>
            <person name="Chauhan A."/>
        </authorList>
    </citation>
    <scope>NUCLEOTIDE SEQUENCE [LARGE SCALE GENOMIC DNA]</scope>
    <source>
        <strain evidence="12 13">M213</strain>
    </source>
</reference>
<dbReference type="EMBL" id="AJYC02000098">
    <property type="protein sequence ID" value="EKT78920.1"/>
    <property type="molecule type" value="Genomic_DNA"/>
</dbReference>
<dbReference type="AlphaFoldDB" id="K8XPD1"/>
<evidence type="ECO:0000256" key="10">
    <source>
        <dbReference type="SAM" id="MobiDB-lite"/>
    </source>
</evidence>
<dbReference type="GO" id="GO:0005829">
    <property type="term" value="C:cytosol"/>
    <property type="evidence" value="ECO:0007669"/>
    <property type="project" value="TreeGrafter"/>
</dbReference>
<dbReference type="GO" id="GO:0030170">
    <property type="term" value="F:pyridoxal phosphate binding"/>
    <property type="evidence" value="ECO:0007669"/>
    <property type="project" value="UniProtKB-UniRule"/>
</dbReference>
<dbReference type="CDD" id="cd00430">
    <property type="entry name" value="PLPDE_III_AR"/>
    <property type="match status" value="1"/>
</dbReference>
<organism evidence="12 13">
    <name type="scientific">Rhodococcus opacus M213</name>
    <dbReference type="NCBI Taxonomy" id="1129896"/>
    <lineage>
        <taxon>Bacteria</taxon>
        <taxon>Bacillati</taxon>
        <taxon>Actinomycetota</taxon>
        <taxon>Actinomycetes</taxon>
        <taxon>Mycobacteriales</taxon>
        <taxon>Nocardiaceae</taxon>
        <taxon>Rhodococcus</taxon>
    </lineage>
</organism>
<comment type="catalytic activity">
    <reaction evidence="1 7">
        <text>L-alanine = D-alanine</text>
        <dbReference type="Rhea" id="RHEA:20249"/>
        <dbReference type="ChEBI" id="CHEBI:57416"/>
        <dbReference type="ChEBI" id="CHEBI:57972"/>
        <dbReference type="EC" id="5.1.1.1"/>
    </reaction>
</comment>
<dbReference type="EC" id="5.1.1.1" evidence="3 7"/>
<keyword evidence="5 7" id="KW-0413">Isomerase</keyword>
<feature type="domain" description="Alanine racemase C-terminal" evidence="11">
    <location>
        <begin position="249"/>
        <end position="376"/>
    </location>
</feature>
<sequence length="400" mass="41769">MARETLQASAVIDLDAIRDNVATLRATVAAAEVMAVVKADAYSHGLVPVARAALRGGASRVGVAVLDEAFALRAAGITAPVFAWLAAPGAPYQRAIVEDIDLAAHSVGQLHEIADAAACSGQVARVHLKVDTGMGRGGTAVDDWPALTLRARDLEAEGLLRVEGVWSHLACADEPGSTSIARQLTVFDEALAIAARNGLRPTVRHIANSAGTLSVPQSHYDLVRPGIAIYGVNPMPRELHASMPVLRPAMTLRAHLTQVKRVPAGTPVSYGHTYSTAANTTLAVVPLGYADGIPRSASGAGPVQVNGRRHTVTGRVCMDQFVVDVGNDDVAPGDEIVLFGPGDHGGPTVIDWADAAGTIAYEILTRIGGRAVRVYTLTGDDDDGTHDDQGNHAGPEDCRR</sequence>
<comment type="similarity">
    <text evidence="7">Belongs to the alanine racemase family.</text>
</comment>
<dbReference type="HAMAP" id="MF_01201">
    <property type="entry name" value="Ala_racemase"/>
    <property type="match status" value="1"/>
</dbReference>
<proteinExistence type="inferred from homology"/>
<dbReference type="FunFam" id="2.40.37.10:FF:000015">
    <property type="entry name" value="Alanine racemase"/>
    <property type="match status" value="1"/>
</dbReference>
<dbReference type="Proteomes" id="UP000005951">
    <property type="component" value="Unassembled WGS sequence"/>
</dbReference>
<dbReference type="Pfam" id="PF00842">
    <property type="entry name" value="Ala_racemase_C"/>
    <property type="match status" value="1"/>
</dbReference>
<evidence type="ECO:0000256" key="5">
    <source>
        <dbReference type="ARBA" id="ARBA00023235"/>
    </source>
</evidence>
<evidence type="ECO:0000256" key="8">
    <source>
        <dbReference type="PIRSR" id="PIRSR600821-50"/>
    </source>
</evidence>
<dbReference type="Gene3D" id="2.40.37.10">
    <property type="entry name" value="Lyase, Ornithine Decarboxylase, Chain A, domain 1"/>
    <property type="match status" value="1"/>
</dbReference>
<evidence type="ECO:0000256" key="2">
    <source>
        <dbReference type="ARBA" id="ARBA00001933"/>
    </source>
</evidence>
<keyword evidence="4 7" id="KW-0663">Pyridoxal phosphate</keyword>
<dbReference type="UniPathway" id="UPA00042">
    <property type="reaction ID" value="UER00497"/>
</dbReference>
<feature type="binding site" evidence="7 9">
    <location>
        <position position="318"/>
    </location>
    <ligand>
        <name>substrate</name>
    </ligand>
</feature>
<dbReference type="InterPro" id="IPR029066">
    <property type="entry name" value="PLP-binding_barrel"/>
</dbReference>
<comment type="pathway">
    <text evidence="7">Amino-acid biosynthesis; D-alanine biosynthesis; D-alanine from L-alanine: step 1/1.</text>
</comment>
<name>K8XPD1_RHOOP</name>
<evidence type="ECO:0000256" key="1">
    <source>
        <dbReference type="ARBA" id="ARBA00000316"/>
    </source>
</evidence>
<evidence type="ECO:0000313" key="13">
    <source>
        <dbReference type="Proteomes" id="UP000005951"/>
    </source>
</evidence>
<dbReference type="InterPro" id="IPR011079">
    <property type="entry name" value="Ala_racemase_C"/>
</dbReference>
<feature type="active site" description="Proton acceptor; specific for D-alanine" evidence="7">
    <location>
        <position position="38"/>
    </location>
</feature>
<dbReference type="GO" id="GO:0009252">
    <property type="term" value="P:peptidoglycan biosynthetic process"/>
    <property type="evidence" value="ECO:0007669"/>
    <property type="project" value="TreeGrafter"/>
</dbReference>
<dbReference type="PANTHER" id="PTHR30511:SF0">
    <property type="entry name" value="ALANINE RACEMASE, CATABOLIC-RELATED"/>
    <property type="match status" value="1"/>
</dbReference>
<dbReference type="InterPro" id="IPR001608">
    <property type="entry name" value="Ala_racemase_N"/>
</dbReference>
<comment type="caution">
    <text evidence="12">The sequence shown here is derived from an EMBL/GenBank/DDBJ whole genome shotgun (WGS) entry which is preliminary data.</text>
</comment>
<evidence type="ECO:0000256" key="6">
    <source>
        <dbReference type="ARBA" id="ARBA00072221"/>
    </source>
</evidence>
<dbReference type="GO" id="GO:0030632">
    <property type="term" value="P:D-alanine biosynthetic process"/>
    <property type="evidence" value="ECO:0007669"/>
    <property type="project" value="UniProtKB-UniRule"/>
</dbReference>
<feature type="compositionally biased region" description="Basic and acidic residues" evidence="10">
    <location>
        <begin position="386"/>
        <end position="400"/>
    </location>
</feature>
<dbReference type="SUPFAM" id="SSF51419">
    <property type="entry name" value="PLP-binding barrel"/>
    <property type="match status" value="1"/>
</dbReference>
<dbReference type="FunFam" id="3.20.20.10:FF:000002">
    <property type="entry name" value="Alanine racemase"/>
    <property type="match status" value="1"/>
</dbReference>
<dbReference type="InterPro" id="IPR000821">
    <property type="entry name" value="Ala_racemase"/>
</dbReference>
<dbReference type="Gene3D" id="3.20.20.10">
    <property type="entry name" value="Alanine racemase"/>
    <property type="match status" value="1"/>
</dbReference>
<evidence type="ECO:0000256" key="9">
    <source>
        <dbReference type="PIRSR" id="PIRSR600821-52"/>
    </source>
</evidence>
<dbReference type="SUPFAM" id="SSF50621">
    <property type="entry name" value="Alanine racemase C-terminal domain-like"/>
    <property type="match status" value="1"/>
</dbReference>
<feature type="active site" description="Proton acceptor; specific for L-alanine" evidence="7">
    <location>
        <position position="270"/>
    </location>
</feature>
<dbReference type="InterPro" id="IPR009006">
    <property type="entry name" value="Ala_racemase/Decarboxylase_C"/>
</dbReference>
<dbReference type="SMART" id="SM01005">
    <property type="entry name" value="Ala_racemase_C"/>
    <property type="match status" value="1"/>
</dbReference>
<evidence type="ECO:0000256" key="3">
    <source>
        <dbReference type="ARBA" id="ARBA00013089"/>
    </source>
</evidence>
<dbReference type="Pfam" id="PF01168">
    <property type="entry name" value="Ala_racemase_N"/>
    <property type="match status" value="1"/>
</dbReference>
<dbReference type="PRINTS" id="PR00992">
    <property type="entry name" value="ALARACEMASE"/>
</dbReference>
<feature type="region of interest" description="Disordered" evidence="10">
    <location>
        <begin position="379"/>
        <end position="400"/>
    </location>
</feature>
<protein>
    <recommendedName>
        <fullName evidence="6 7">Alanine racemase</fullName>
        <ecNumber evidence="3 7">5.1.1.1</ecNumber>
    </recommendedName>
</protein>
<evidence type="ECO:0000256" key="4">
    <source>
        <dbReference type="ARBA" id="ARBA00022898"/>
    </source>
</evidence>
<dbReference type="PANTHER" id="PTHR30511">
    <property type="entry name" value="ALANINE RACEMASE"/>
    <property type="match status" value="1"/>
</dbReference>
<dbReference type="NCBIfam" id="TIGR00492">
    <property type="entry name" value="alr"/>
    <property type="match status" value="1"/>
</dbReference>
<evidence type="ECO:0000313" key="12">
    <source>
        <dbReference type="EMBL" id="EKT78920.1"/>
    </source>
</evidence>
<evidence type="ECO:0000259" key="11">
    <source>
        <dbReference type="SMART" id="SM01005"/>
    </source>
</evidence>
<comment type="function">
    <text evidence="7">Catalyzes the interconversion of L-alanine and D-alanine. May also act on other amino acids.</text>
</comment>
<evidence type="ECO:0000256" key="7">
    <source>
        <dbReference type="HAMAP-Rule" id="MF_01201"/>
    </source>
</evidence>
<dbReference type="GO" id="GO:0008784">
    <property type="term" value="F:alanine racemase activity"/>
    <property type="evidence" value="ECO:0007669"/>
    <property type="project" value="UniProtKB-UniRule"/>
</dbReference>
<feature type="binding site" evidence="7 9">
    <location>
        <position position="136"/>
    </location>
    <ligand>
        <name>substrate</name>
    </ligand>
</feature>
<feature type="modified residue" description="N6-(pyridoxal phosphate)lysine" evidence="7 8">
    <location>
        <position position="38"/>
    </location>
</feature>
<accession>K8XPD1</accession>
<comment type="cofactor">
    <cofactor evidence="2 7 8">
        <name>pyridoxal 5'-phosphate</name>
        <dbReference type="ChEBI" id="CHEBI:597326"/>
    </cofactor>
</comment>